<dbReference type="PANTHER" id="PTHR11609:SF5">
    <property type="entry name" value="PHOSPHORIBOSYLAMINOIMIDAZOLE CARBOXYLASE"/>
    <property type="match status" value="1"/>
</dbReference>
<dbReference type="InterPro" id="IPR003135">
    <property type="entry name" value="ATP-grasp_carboxylate-amine"/>
</dbReference>
<proteinExistence type="predicted"/>
<gene>
    <name evidence="6" type="ORF">G7084_06340</name>
</gene>
<dbReference type="GO" id="GO:0005829">
    <property type="term" value="C:cytosol"/>
    <property type="evidence" value="ECO:0007669"/>
    <property type="project" value="TreeGrafter"/>
</dbReference>
<evidence type="ECO:0000256" key="4">
    <source>
        <dbReference type="PROSITE-ProRule" id="PRU00409"/>
    </source>
</evidence>
<dbReference type="Gene3D" id="3.30.470.20">
    <property type="entry name" value="ATP-grasp fold, B domain"/>
    <property type="match status" value="1"/>
</dbReference>
<dbReference type="Gene3D" id="3.30.1490.20">
    <property type="entry name" value="ATP-grasp fold, A domain"/>
    <property type="match status" value="1"/>
</dbReference>
<dbReference type="Pfam" id="PF02222">
    <property type="entry name" value="ATP-grasp"/>
    <property type="match status" value="1"/>
</dbReference>
<evidence type="ECO:0000259" key="5">
    <source>
        <dbReference type="PROSITE" id="PS50975"/>
    </source>
</evidence>
<accession>A0A6G8B160</accession>
<dbReference type="RefSeq" id="WP_166011091.1">
    <property type="nucleotide sequence ID" value="NZ_CP049888.1"/>
</dbReference>
<name>A0A6G8B160_9LACO</name>
<dbReference type="InterPro" id="IPR013815">
    <property type="entry name" value="ATP_grasp_subdomain_1"/>
</dbReference>
<keyword evidence="1 4" id="KW-0547">Nucleotide-binding</keyword>
<dbReference type="GO" id="GO:0006164">
    <property type="term" value="P:purine nucleotide biosynthetic process"/>
    <property type="evidence" value="ECO:0007669"/>
    <property type="project" value="UniProtKB-KW"/>
</dbReference>
<evidence type="ECO:0000256" key="3">
    <source>
        <dbReference type="ARBA" id="ARBA00022840"/>
    </source>
</evidence>
<evidence type="ECO:0000313" key="7">
    <source>
        <dbReference type="Proteomes" id="UP000500741"/>
    </source>
</evidence>
<evidence type="ECO:0000313" key="6">
    <source>
        <dbReference type="EMBL" id="QIL50970.1"/>
    </source>
</evidence>
<dbReference type="GO" id="GO:0005524">
    <property type="term" value="F:ATP binding"/>
    <property type="evidence" value="ECO:0007669"/>
    <property type="project" value="UniProtKB-UniRule"/>
</dbReference>
<dbReference type="PROSITE" id="PS50975">
    <property type="entry name" value="ATP_GRASP"/>
    <property type="match status" value="1"/>
</dbReference>
<dbReference type="GO" id="GO:0046872">
    <property type="term" value="F:metal ion binding"/>
    <property type="evidence" value="ECO:0007669"/>
    <property type="project" value="InterPro"/>
</dbReference>
<dbReference type="Proteomes" id="UP000500741">
    <property type="component" value="Chromosome"/>
</dbReference>
<evidence type="ECO:0000256" key="2">
    <source>
        <dbReference type="ARBA" id="ARBA00022755"/>
    </source>
</evidence>
<reference evidence="6 7" key="1">
    <citation type="submission" date="2020-03" db="EMBL/GenBank/DDBJ databases">
        <title>Weissella sp. nov., isolated from Cybister lewisianus.</title>
        <authorList>
            <person name="Hyun D.-W."/>
            <person name="Bae J.-W."/>
        </authorList>
    </citation>
    <scope>NUCLEOTIDE SEQUENCE [LARGE SCALE GENOMIC DNA]</scope>
    <source>
        <strain evidence="6 7">HDW19</strain>
    </source>
</reference>
<dbReference type="InterPro" id="IPR011761">
    <property type="entry name" value="ATP-grasp"/>
</dbReference>
<dbReference type="AlphaFoldDB" id="A0A6G8B160"/>
<keyword evidence="2" id="KW-0658">Purine biosynthesis</keyword>
<evidence type="ECO:0000256" key="1">
    <source>
        <dbReference type="ARBA" id="ARBA00022741"/>
    </source>
</evidence>
<protein>
    <submittedName>
        <fullName evidence="6">ATP-grasp domain-containing protein</fullName>
    </submittedName>
</protein>
<dbReference type="KEGG" id="wco:G7084_06340"/>
<organism evidence="6 7">
    <name type="scientific">Weissella coleopterorum</name>
    <dbReference type="NCBI Taxonomy" id="2714949"/>
    <lineage>
        <taxon>Bacteria</taxon>
        <taxon>Bacillati</taxon>
        <taxon>Bacillota</taxon>
        <taxon>Bacilli</taxon>
        <taxon>Lactobacillales</taxon>
        <taxon>Lactobacillaceae</taxon>
        <taxon>Weissella</taxon>
    </lineage>
</organism>
<dbReference type="SUPFAM" id="SSF56059">
    <property type="entry name" value="Glutathione synthetase ATP-binding domain-like"/>
    <property type="match status" value="1"/>
</dbReference>
<dbReference type="PANTHER" id="PTHR11609">
    <property type="entry name" value="PURINE BIOSYNTHESIS PROTEIN 6/7, PUR6/7"/>
    <property type="match status" value="1"/>
</dbReference>
<sequence>MQILPGSTIGILGDNTKNAPLIREAHKMGFNIALFTENKYENYRTEADYWFMQAAQWDDFVGLSTVIIYNQNWLSFEIMDRLSKIEMLQGTTLLELTSDATLLRGLFEENAINILPYQLASTLDEVALVASSLSYPVQVKSIFKTGQNSQAIILMGSWDLGLVAPLIDGGQLIVETWVADAKQVSLPLVIDQDGHHVSYPLLETTMQQGGQQTAAGIRLEAELEQALYETADEILQAIQYVGALTVNFLVTAENNLYVQDIITGIYPAQSLSEVGENPNIALQMLRVISGQALMPVDRNTKYKVLARNLEPKHLPRLYTQWGIRENWTLTLYSNTDLNGHAGKVVTIGEDWDKLQTQFDVSGIWLDDEEMNTK</sequence>
<keyword evidence="7" id="KW-1185">Reference proteome</keyword>
<dbReference type="EMBL" id="CP049888">
    <property type="protein sequence ID" value="QIL50970.1"/>
    <property type="molecule type" value="Genomic_DNA"/>
</dbReference>
<keyword evidence="3 4" id="KW-0067">ATP-binding</keyword>
<feature type="domain" description="ATP-grasp" evidence="5">
    <location>
        <begin position="104"/>
        <end position="289"/>
    </location>
</feature>